<dbReference type="InterPro" id="IPR041644">
    <property type="entry name" value="GNAT_C"/>
</dbReference>
<keyword evidence="4" id="KW-1185">Reference proteome</keyword>
<proteinExistence type="predicted"/>
<accession>A0ABV7Y5R1</accession>
<evidence type="ECO:0000259" key="1">
    <source>
        <dbReference type="Pfam" id="PF18082"/>
    </source>
</evidence>
<dbReference type="EMBL" id="JBHRZH010000004">
    <property type="protein sequence ID" value="MFC3759936.1"/>
    <property type="molecule type" value="Genomic_DNA"/>
</dbReference>
<dbReference type="GO" id="GO:0016746">
    <property type="term" value="F:acyltransferase activity"/>
    <property type="evidence" value="ECO:0007669"/>
    <property type="project" value="UniProtKB-KW"/>
</dbReference>
<evidence type="ECO:0000313" key="3">
    <source>
        <dbReference type="EMBL" id="MFC3759936.1"/>
    </source>
</evidence>
<dbReference type="Pfam" id="PF18164">
    <property type="entry name" value="GNAT_C"/>
    <property type="match status" value="1"/>
</dbReference>
<dbReference type="Proteomes" id="UP001595699">
    <property type="component" value="Unassembled WGS sequence"/>
</dbReference>
<feature type="domain" description="N-acyltransferase N-terminal" evidence="1">
    <location>
        <begin position="46"/>
        <end position="177"/>
    </location>
</feature>
<evidence type="ECO:0000259" key="2">
    <source>
        <dbReference type="Pfam" id="PF18164"/>
    </source>
</evidence>
<gene>
    <name evidence="3" type="ORF">ACFOUW_03735</name>
</gene>
<organism evidence="3 4">
    <name type="scientific">Tenggerimyces flavus</name>
    <dbReference type="NCBI Taxonomy" id="1708749"/>
    <lineage>
        <taxon>Bacteria</taxon>
        <taxon>Bacillati</taxon>
        <taxon>Actinomycetota</taxon>
        <taxon>Actinomycetes</taxon>
        <taxon>Propionibacteriales</taxon>
        <taxon>Nocardioidaceae</taxon>
        <taxon>Tenggerimyces</taxon>
    </lineage>
</organism>
<feature type="domain" description="GNAT-like C-terminal" evidence="2">
    <location>
        <begin position="179"/>
        <end position="334"/>
    </location>
</feature>
<comment type="caution">
    <text evidence="3">The sequence shown here is derived from an EMBL/GenBank/DDBJ whole genome shotgun (WGS) entry which is preliminary data.</text>
</comment>
<dbReference type="Gene3D" id="3.40.630.120">
    <property type="match status" value="1"/>
</dbReference>
<name>A0ABV7Y5R1_9ACTN</name>
<reference evidence="4" key="1">
    <citation type="journal article" date="2019" name="Int. J. Syst. Evol. Microbiol.">
        <title>The Global Catalogue of Microorganisms (GCM) 10K type strain sequencing project: providing services to taxonomists for standard genome sequencing and annotation.</title>
        <authorList>
            <consortium name="The Broad Institute Genomics Platform"/>
            <consortium name="The Broad Institute Genome Sequencing Center for Infectious Disease"/>
            <person name="Wu L."/>
            <person name="Ma J."/>
        </authorList>
    </citation>
    <scope>NUCLEOTIDE SEQUENCE [LARGE SCALE GENOMIC DNA]</scope>
    <source>
        <strain evidence="4">CGMCC 4.7241</strain>
    </source>
</reference>
<dbReference type="InterPro" id="IPR041273">
    <property type="entry name" value="NAT_N"/>
</dbReference>
<dbReference type="RefSeq" id="WP_205120233.1">
    <property type="nucleotide sequence ID" value="NZ_JAFBCM010000001.1"/>
</dbReference>
<evidence type="ECO:0000313" key="4">
    <source>
        <dbReference type="Proteomes" id="UP001595699"/>
    </source>
</evidence>
<protein>
    <submittedName>
        <fullName evidence="3">Acyltransferase domain-containing protein</fullName>
    </submittedName>
</protein>
<dbReference type="Pfam" id="PF18082">
    <property type="entry name" value="NAT_N"/>
    <property type="match status" value="1"/>
</dbReference>
<sequence>MERAAVAAFLEAAAEGEESEPYSAWLDDLEKAGPPTPEVAPPSGQEFDDLIPRLGIHEDDALDLAETRPTPTDDPELWWLLQRVHTAITTNLGDLNFDWRRDPHLPKALGAKGRFFYAHVLLASVPKIRAWHQQRGIPDDISWATLRDLGRQIAIYRRIHGVGGMDVQFWFTLHFRGLIYDFGRLQLNRGVISYTELQIEQAKAPFKKGDPALGVHIPEAGAMTPQACDESIRLAKEFYATYFPEEQYRYAVCSSWLLDPQLADYLPEDSNIVRFLRRFTLVPNGYNGDKDVFQFVFRKVDPVLDELPQRTTLERAIVQHLKAGKRWEIRTGWFAL</sequence>
<keyword evidence="3" id="KW-0012">Acyltransferase</keyword>
<keyword evidence="3" id="KW-0808">Transferase</keyword>